<feature type="domain" description="RING-type" evidence="7">
    <location>
        <begin position="133"/>
        <end position="168"/>
    </location>
</feature>
<gene>
    <name evidence="8" type="ORF">TSPGSL018_10128</name>
    <name evidence="9" type="ORF">TSPGSL018_26752</name>
</gene>
<keyword evidence="1" id="KW-0479">Metal-binding</keyword>
<evidence type="ECO:0000256" key="3">
    <source>
        <dbReference type="ARBA" id="ARBA00022833"/>
    </source>
</evidence>
<dbReference type="PANTHER" id="PTHR15600:SF42">
    <property type="entry name" value="SACSIN"/>
    <property type="match status" value="1"/>
</dbReference>
<feature type="coiled-coil region" evidence="5">
    <location>
        <begin position="96"/>
        <end position="130"/>
    </location>
</feature>
<dbReference type="GO" id="GO:0008270">
    <property type="term" value="F:zinc ion binding"/>
    <property type="evidence" value="ECO:0007669"/>
    <property type="project" value="UniProtKB-KW"/>
</dbReference>
<evidence type="ECO:0000256" key="6">
    <source>
        <dbReference type="SAM" id="MobiDB-lite"/>
    </source>
</evidence>
<evidence type="ECO:0000313" key="8">
    <source>
        <dbReference type="EMBL" id="JAC67835.1"/>
    </source>
</evidence>
<dbReference type="SUPFAM" id="SSF57850">
    <property type="entry name" value="RING/U-box"/>
    <property type="match status" value="1"/>
</dbReference>
<organism evidence="9">
    <name type="scientific">Tetraselmis sp. GSL018</name>
    <dbReference type="NCBI Taxonomy" id="582737"/>
    <lineage>
        <taxon>Eukaryota</taxon>
        <taxon>Viridiplantae</taxon>
        <taxon>Chlorophyta</taxon>
        <taxon>core chlorophytes</taxon>
        <taxon>Chlorodendrophyceae</taxon>
        <taxon>Chlorodendrales</taxon>
        <taxon>Chlorodendraceae</taxon>
        <taxon>Tetraselmis</taxon>
    </lineage>
</organism>
<evidence type="ECO:0000259" key="7">
    <source>
        <dbReference type="PROSITE" id="PS50089"/>
    </source>
</evidence>
<dbReference type="SMART" id="SM00184">
    <property type="entry name" value="RING"/>
    <property type="match status" value="1"/>
</dbReference>
<evidence type="ECO:0000256" key="1">
    <source>
        <dbReference type="ARBA" id="ARBA00022723"/>
    </source>
</evidence>
<evidence type="ECO:0000256" key="2">
    <source>
        <dbReference type="ARBA" id="ARBA00022771"/>
    </source>
</evidence>
<dbReference type="InterPro" id="IPR017907">
    <property type="entry name" value="Znf_RING_CS"/>
</dbReference>
<protein>
    <submittedName>
        <fullName evidence="9">Binding isoform 1</fullName>
    </submittedName>
</protein>
<evidence type="ECO:0000256" key="5">
    <source>
        <dbReference type="SAM" id="Coils"/>
    </source>
</evidence>
<keyword evidence="2 4" id="KW-0863">Zinc-finger</keyword>
<dbReference type="EMBL" id="GBEZ01018616">
    <property type="protein sequence ID" value="JAC67835.1"/>
    <property type="molecule type" value="Transcribed_RNA"/>
</dbReference>
<dbReference type="InterPro" id="IPR052972">
    <property type="entry name" value="Sacsin_chaperone_reg"/>
</dbReference>
<dbReference type="InterPro" id="IPR013083">
    <property type="entry name" value="Znf_RING/FYVE/PHD"/>
</dbReference>
<accession>A0A061RQE6</accession>
<feature type="region of interest" description="Disordered" evidence="6">
    <location>
        <begin position="17"/>
        <end position="60"/>
    </location>
</feature>
<dbReference type="PROSITE" id="PS00518">
    <property type="entry name" value="ZF_RING_1"/>
    <property type="match status" value="1"/>
</dbReference>
<proteinExistence type="predicted"/>
<dbReference type="InterPro" id="IPR001841">
    <property type="entry name" value="Znf_RING"/>
</dbReference>
<reference evidence="9" key="1">
    <citation type="submission" date="2014-05" db="EMBL/GenBank/DDBJ databases">
        <title>The transcriptome of the halophilic microalga Tetraselmis sp. GSL018 isolated from the Great Salt Lake, Utah.</title>
        <authorList>
            <person name="Jinkerson R.E."/>
            <person name="D'Adamo S."/>
            <person name="Posewitz M.C."/>
        </authorList>
    </citation>
    <scope>NUCLEOTIDE SEQUENCE</scope>
    <source>
        <strain evidence="9">GSL018</strain>
    </source>
</reference>
<feature type="non-terminal residue" evidence="9">
    <location>
        <position position="1"/>
    </location>
</feature>
<sequence length="178" mass="18578">EPGRHRDILSSQLYCFRDSEGGSEGDAAAAAAGDGAPQSPAPAIAAEGAVGEDSAGADGEARAPVGAEDLVGAVRDMLSATGLPLDLERSKLLKGSLEMKKELASLREQLSATEQELETAKGNVEKMRSAWQCGICLTNTVDTVFVGCGHLLCSRCASACGRQCPFCRKDSRCVKVYV</sequence>
<keyword evidence="3" id="KW-0862">Zinc</keyword>
<name>A0A061RQE6_9CHLO</name>
<dbReference type="AlphaFoldDB" id="A0A061RQE6"/>
<dbReference type="PROSITE" id="PS50089">
    <property type="entry name" value="ZF_RING_2"/>
    <property type="match status" value="1"/>
</dbReference>
<dbReference type="PANTHER" id="PTHR15600">
    <property type="entry name" value="SACSIN"/>
    <property type="match status" value="1"/>
</dbReference>
<dbReference type="Gene3D" id="3.30.40.10">
    <property type="entry name" value="Zinc/RING finger domain, C3HC4 (zinc finger)"/>
    <property type="match status" value="1"/>
</dbReference>
<evidence type="ECO:0000313" key="9">
    <source>
        <dbReference type="EMBL" id="JAC74148.1"/>
    </source>
</evidence>
<feature type="compositionally biased region" description="Low complexity" evidence="6">
    <location>
        <begin position="25"/>
        <end position="43"/>
    </location>
</feature>
<evidence type="ECO:0000256" key="4">
    <source>
        <dbReference type="PROSITE-ProRule" id="PRU00175"/>
    </source>
</evidence>
<dbReference type="EMBL" id="GBEZ01011658">
    <property type="protein sequence ID" value="JAC74148.1"/>
    <property type="molecule type" value="Transcribed_RNA"/>
</dbReference>
<keyword evidence="5" id="KW-0175">Coiled coil</keyword>
<dbReference type="GO" id="GO:0030544">
    <property type="term" value="F:Hsp70 protein binding"/>
    <property type="evidence" value="ECO:0007669"/>
    <property type="project" value="TreeGrafter"/>
</dbReference>
<dbReference type="Pfam" id="PF13920">
    <property type="entry name" value="zf-C3HC4_3"/>
    <property type="match status" value="1"/>
</dbReference>